<reference evidence="12 13" key="1">
    <citation type="submission" date="2019-11" db="EMBL/GenBank/DDBJ databases">
        <title>Strigops habroptila (kakapo) genome, bStrHab1, primary haplotype, v2.</title>
        <authorList>
            <person name="Jarvis E.D."/>
            <person name="Howard J."/>
            <person name="Rhie A."/>
            <person name="Phillippy A."/>
            <person name="Korlach J."/>
            <person name="Digby A."/>
            <person name="Iorns D."/>
            <person name="Eason D."/>
            <person name="Robertson B."/>
            <person name="Raemaekers T."/>
            <person name="Howe K."/>
            <person name="Lewin H."/>
            <person name="Damas J."/>
            <person name="Hastie A."/>
            <person name="Tracey A."/>
            <person name="Chow W."/>
            <person name="Fedrigo O."/>
        </authorList>
    </citation>
    <scope>NUCLEOTIDE SEQUENCE [LARGE SCALE GENOMIC DNA]</scope>
</reference>
<keyword evidence="10" id="KW-0560">Oxidoreductase</keyword>
<dbReference type="GO" id="GO:0020037">
    <property type="term" value="F:heme binding"/>
    <property type="evidence" value="ECO:0007669"/>
    <property type="project" value="InterPro"/>
</dbReference>
<keyword evidence="11" id="KW-0812">Transmembrane</keyword>
<reference evidence="12" key="3">
    <citation type="submission" date="2025-09" db="UniProtKB">
        <authorList>
            <consortium name="Ensembl"/>
        </authorList>
    </citation>
    <scope>IDENTIFICATION</scope>
</reference>
<gene>
    <name evidence="12" type="primary">LOC115611432</name>
</gene>
<evidence type="ECO:0000256" key="6">
    <source>
        <dbReference type="ARBA" id="ARBA00023004"/>
    </source>
</evidence>
<dbReference type="PROSITE" id="PS00086">
    <property type="entry name" value="CYTOCHROME_P450"/>
    <property type="match status" value="1"/>
</dbReference>
<dbReference type="OrthoDB" id="1470350at2759"/>
<evidence type="ECO:0000256" key="8">
    <source>
        <dbReference type="ARBA" id="ARBA00023136"/>
    </source>
</evidence>
<dbReference type="InterPro" id="IPR050196">
    <property type="entry name" value="Cytochrome_P450_Monoox"/>
</dbReference>
<dbReference type="InterPro" id="IPR001128">
    <property type="entry name" value="Cyt_P450"/>
</dbReference>
<dbReference type="GeneTree" id="ENSGT00940000161527"/>
<dbReference type="FunFam" id="1.10.630.10:FF:000005">
    <property type="entry name" value="cytochrome P450 4F22 isoform X2"/>
    <property type="match status" value="1"/>
</dbReference>
<dbReference type="CDD" id="cd20678">
    <property type="entry name" value="CYP4B-like"/>
    <property type="match status" value="1"/>
</dbReference>
<evidence type="ECO:0000256" key="1">
    <source>
        <dbReference type="ARBA" id="ARBA00004586"/>
    </source>
</evidence>
<keyword evidence="4 9" id="KW-0479">Metal-binding</keyword>
<dbReference type="Pfam" id="PF00067">
    <property type="entry name" value="p450"/>
    <property type="match status" value="1"/>
</dbReference>
<dbReference type="InterPro" id="IPR017972">
    <property type="entry name" value="Cyt_P450_CS"/>
</dbReference>
<keyword evidence="13" id="KW-1185">Reference proteome</keyword>
<evidence type="ECO:0000256" key="10">
    <source>
        <dbReference type="RuleBase" id="RU000461"/>
    </source>
</evidence>
<keyword evidence="3 9" id="KW-0349">Heme</keyword>
<protein>
    <submittedName>
        <fullName evidence="12">Cytochrome P450 4B1-like</fullName>
    </submittedName>
</protein>
<proteinExistence type="inferred from homology"/>
<dbReference type="SUPFAM" id="SSF48264">
    <property type="entry name" value="Cytochrome P450"/>
    <property type="match status" value="1"/>
</dbReference>
<keyword evidence="6 9" id="KW-0408">Iron</keyword>
<dbReference type="GO" id="GO:0005506">
    <property type="term" value="F:iron ion binding"/>
    <property type="evidence" value="ECO:0007669"/>
    <property type="project" value="InterPro"/>
</dbReference>
<name>A0A672TYJ1_STRHB</name>
<dbReference type="PANTHER" id="PTHR24291">
    <property type="entry name" value="CYTOCHROME P450 FAMILY 4"/>
    <property type="match status" value="1"/>
</dbReference>
<keyword evidence="7 10" id="KW-0503">Monooxygenase</keyword>
<dbReference type="GO" id="GO:0016705">
    <property type="term" value="F:oxidoreductase activity, acting on paired donors, with incorporation or reduction of molecular oxygen"/>
    <property type="evidence" value="ECO:0007669"/>
    <property type="project" value="InterPro"/>
</dbReference>
<dbReference type="Gene3D" id="1.10.630.10">
    <property type="entry name" value="Cytochrome P450"/>
    <property type="match status" value="1"/>
</dbReference>
<dbReference type="AlphaFoldDB" id="A0A672TYJ1"/>
<sequence length="507" mass="58812">MKLLWLGVDVSRVLHLAAVFCLTCVLLKAIQLYHRRRELLRALADFPGHPTHWLLGHVHEFLKDEEALDKAETWAQKYLYAHPVWFGRFSAFLVVTDPDYAKALLSRGDPKDNLSYKYLLPWIGKGLLILHGPKWHQHRRLLTPGFHYDILKPYVTLMAESTNVMLDKWEQLITDGKPVELFEHISLMTLDSIMKCAFSCHSNCQTDRKNTYIQAVYDICHMVHQRLSIFPYHNDIIYWLSPHGFRFRKYCQIAHDHTDKVIHERKESLKDEQEFEKIQKKRHLDFLDILLCAKDENGAGLSDEDLRAEVDTFMFEGHDTTASGISWLFYCLALHPEHQARCREEIQGILGERETLQWEDLGKMTYSTMCIKESLRLYPPVPGVSRQLSKPITFPDGRTLPEGSIAAISIYLIHRNPAVWKDPSVFDPLRFSPENISGRHSHAFLPFSAGIRNCIGQQFAMYEMKVALALTLLRFELLPDPAKPPCKIPHIILRSKNGIHLYLKKIR</sequence>
<feature type="binding site" description="axial binding residue" evidence="9">
    <location>
        <position position="454"/>
    </location>
    <ligand>
        <name>heme</name>
        <dbReference type="ChEBI" id="CHEBI:30413"/>
    </ligand>
    <ligandPart>
        <name>Fe</name>
        <dbReference type="ChEBI" id="CHEBI:18248"/>
    </ligandPart>
</feature>
<evidence type="ECO:0000256" key="5">
    <source>
        <dbReference type="ARBA" id="ARBA00022824"/>
    </source>
</evidence>
<dbReference type="GO" id="GO:0004497">
    <property type="term" value="F:monooxygenase activity"/>
    <property type="evidence" value="ECO:0007669"/>
    <property type="project" value="UniProtKB-KW"/>
</dbReference>
<dbReference type="PRINTS" id="PR00385">
    <property type="entry name" value="P450"/>
</dbReference>
<dbReference type="GO" id="GO:0005789">
    <property type="term" value="C:endoplasmic reticulum membrane"/>
    <property type="evidence" value="ECO:0007669"/>
    <property type="project" value="UniProtKB-SubCell"/>
</dbReference>
<dbReference type="PRINTS" id="PR00463">
    <property type="entry name" value="EP450I"/>
</dbReference>
<dbReference type="GeneID" id="115611432"/>
<dbReference type="InterPro" id="IPR036396">
    <property type="entry name" value="Cyt_P450_sf"/>
</dbReference>
<comment type="subcellular location">
    <subcellularLocation>
        <location evidence="1">Endoplasmic reticulum membrane</location>
    </subcellularLocation>
</comment>
<evidence type="ECO:0000256" key="7">
    <source>
        <dbReference type="ARBA" id="ARBA00023033"/>
    </source>
</evidence>
<dbReference type="PANTHER" id="PTHR24291:SF201">
    <property type="entry name" value="CYTOCHROME P450, FAMILY 4, SUBFAMILY B, POLYPEPTIDE 7"/>
    <property type="match status" value="1"/>
</dbReference>
<feature type="transmembrane region" description="Helical" evidence="11">
    <location>
        <begin position="12"/>
        <end position="33"/>
    </location>
</feature>
<accession>A0A672TYJ1</accession>
<evidence type="ECO:0000256" key="3">
    <source>
        <dbReference type="ARBA" id="ARBA00022617"/>
    </source>
</evidence>
<dbReference type="InParanoid" id="A0A672TYJ1"/>
<dbReference type="OMA" id="KPWQSRR"/>
<keyword evidence="11" id="KW-1133">Transmembrane helix</keyword>
<comment type="similarity">
    <text evidence="2 10">Belongs to the cytochrome P450 family.</text>
</comment>
<dbReference type="Ensembl" id="ENSSHBT00005008675.1">
    <property type="protein sequence ID" value="ENSSHBP00005007215.1"/>
    <property type="gene ID" value="ENSSHBG00005006306.1"/>
</dbReference>
<evidence type="ECO:0000256" key="4">
    <source>
        <dbReference type="ARBA" id="ARBA00022723"/>
    </source>
</evidence>
<keyword evidence="8 11" id="KW-0472">Membrane</keyword>
<dbReference type="InterPro" id="IPR002401">
    <property type="entry name" value="Cyt_P450_E_grp-I"/>
</dbReference>
<evidence type="ECO:0000313" key="13">
    <source>
        <dbReference type="Proteomes" id="UP000472266"/>
    </source>
</evidence>
<comment type="cofactor">
    <cofactor evidence="9">
        <name>heme</name>
        <dbReference type="ChEBI" id="CHEBI:30413"/>
    </cofactor>
</comment>
<evidence type="ECO:0000256" key="2">
    <source>
        <dbReference type="ARBA" id="ARBA00010617"/>
    </source>
</evidence>
<organism evidence="12 13">
    <name type="scientific">Strigops habroptila</name>
    <name type="common">Kakapo</name>
    <dbReference type="NCBI Taxonomy" id="2489341"/>
    <lineage>
        <taxon>Eukaryota</taxon>
        <taxon>Metazoa</taxon>
        <taxon>Chordata</taxon>
        <taxon>Craniata</taxon>
        <taxon>Vertebrata</taxon>
        <taxon>Euteleostomi</taxon>
        <taxon>Archelosauria</taxon>
        <taxon>Archosauria</taxon>
        <taxon>Dinosauria</taxon>
        <taxon>Saurischia</taxon>
        <taxon>Theropoda</taxon>
        <taxon>Coelurosauria</taxon>
        <taxon>Aves</taxon>
        <taxon>Neognathae</taxon>
        <taxon>Neoaves</taxon>
        <taxon>Telluraves</taxon>
        <taxon>Australaves</taxon>
        <taxon>Psittaciformes</taxon>
        <taxon>Psittacidae</taxon>
        <taxon>Strigops</taxon>
    </lineage>
</organism>
<reference evidence="12" key="2">
    <citation type="submission" date="2025-08" db="UniProtKB">
        <authorList>
            <consortium name="Ensembl"/>
        </authorList>
    </citation>
    <scope>IDENTIFICATION</scope>
</reference>
<dbReference type="Proteomes" id="UP000472266">
    <property type="component" value="Chromosome 9"/>
</dbReference>
<dbReference type="KEGG" id="shab:115611432"/>
<evidence type="ECO:0000313" key="12">
    <source>
        <dbReference type="Ensembl" id="ENSSHBP00005007215.1"/>
    </source>
</evidence>
<keyword evidence="5" id="KW-0256">Endoplasmic reticulum</keyword>
<dbReference type="RefSeq" id="XP_030350208.1">
    <property type="nucleotide sequence ID" value="XM_030494348.1"/>
</dbReference>
<evidence type="ECO:0000256" key="9">
    <source>
        <dbReference type="PIRSR" id="PIRSR602401-1"/>
    </source>
</evidence>
<evidence type="ECO:0000256" key="11">
    <source>
        <dbReference type="SAM" id="Phobius"/>
    </source>
</evidence>